<dbReference type="PANTHER" id="PTHR43684:SF4">
    <property type="entry name" value="ENOYL-COA HYDRATASE_ISOMERASE FAMILY PROTEIN (AFU_ORTHOLOGUE AFUA_1G01890)"/>
    <property type="match status" value="1"/>
</dbReference>
<dbReference type="Gene3D" id="3.90.226.10">
    <property type="entry name" value="2-enoyl-CoA Hydratase, Chain A, domain 1"/>
    <property type="match status" value="1"/>
</dbReference>
<comment type="similarity">
    <text evidence="1">Belongs to the enoyl-CoA hydratase/isomerase family.</text>
</comment>
<dbReference type="AlphaFoldDB" id="A0A059FRT0"/>
<dbReference type="Gene3D" id="1.10.12.10">
    <property type="entry name" value="Lyase 2-enoyl-coa Hydratase, Chain A, domain 2"/>
    <property type="match status" value="1"/>
</dbReference>
<evidence type="ECO:0000313" key="2">
    <source>
        <dbReference type="EMBL" id="KCZ93221.1"/>
    </source>
</evidence>
<dbReference type="InterPro" id="IPR001753">
    <property type="entry name" value="Enoyl-CoA_hydra/iso"/>
</dbReference>
<dbReference type="InterPro" id="IPR051053">
    <property type="entry name" value="ECH/Chromodomain_protein"/>
</dbReference>
<dbReference type="EMBL" id="ARYK01000002">
    <property type="protein sequence ID" value="KCZ93221.1"/>
    <property type="molecule type" value="Genomic_DNA"/>
</dbReference>
<evidence type="ECO:0000313" key="3">
    <source>
        <dbReference type="Proteomes" id="UP000025171"/>
    </source>
</evidence>
<dbReference type="CDD" id="cd06558">
    <property type="entry name" value="crotonase-like"/>
    <property type="match status" value="1"/>
</dbReference>
<dbReference type="STRING" id="1280950.HJO_05180"/>
<dbReference type="PATRIC" id="fig|1280950.3.peg.1043"/>
<dbReference type="InterPro" id="IPR014748">
    <property type="entry name" value="Enoyl-CoA_hydra_C"/>
</dbReference>
<accession>A0A059FRT0</accession>
<proteinExistence type="inferred from homology"/>
<evidence type="ECO:0000256" key="1">
    <source>
        <dbReference type="ARBA" id="ARBA00005254"/>
    </source>
</evidence>
<dbReference type="Proteomes" id="UP000025171">
    <property type="component" value="Unassembled WGS sequence"/>
</dbReference>
<dbReference type="eggNOG" id="COG1024">
    <property type="taxonomic scope" value="Bacteria"/>
</dbReference>
<keyword evidence="2" id="KW-0456">Lyase</keyword>
<dbReference type="InterPro" id="IPR029045">
    <property type="entry name" value="ClpP/crotonase-like_dom_sf"/>
</dbReference>
<dbReference type="Pfam" id="PF00378">
    <property type="entry name" value="ECH_1"/>
    <property type="match status" value="1"/>
</dbReference>
<dbReference type="RefSeq" id="WP_035614695.1">
    <property type="nucleotide sequence ID" value="NZ_ARYK01000002.1"/>
</dbReference>
<protein>
    <submittedName>
        <fullName evidence="2">Enoyl-CoA hydratase</fullName>
        <ecNumber evidence="2">4.2.1.17</ecNumber>
    </submittedName>
</protein>
<gene>
    <name evidence="2" type="ORF">HJO_05180</name>
</gene>
<keyword evidence="3" id="KW-1185">Reference proteome</keyword>
<dbReference type="GO" id="GO:0004300">
    <property type="term" value="F:enoyl-CoA hydratase activity"/>
    <property type="evidence" value="ECO:0007669"/>
    <property type="project" value="UniProtKB-EC"/>
</dbReference>
<dbReference type="PANTHER" id="PTHR43684">
    <property type="match status" value="1"/>
</dbReference>
<dbReference type="SUPFAM" id="SSF52096">
    <property type="entry name" value="ClpP/crotonase"/>
    <property type="match status" value="1"/>
</dbReference>
<reference evidence="2 3" key="1">
    <citation type="journal article" date="2014" name="Antonie Van Leeuwenhoek">
        <title>Hyphomonas beringensis sp. nov. and Hyphomonas chukchiensis sp. nov., isolated from surface seawater of the Bering Sea and Chukchi Sea.</title>
        <authorList>
            <person name="Li C."/>
            <person name="Lai Q."/>
            <person name="Li G."/>
            <person name="Dong C."/>
            <person name="Wang J."/>
            <person name="Liao Y."/>
            <person name="Shao Z."/>
        </authorList>
    </citation>
    <scope>NUCLEOTIDE SEQUENCE [LARGE SCALE GENOMIC DNA]</scope>
    <source>
        <strain evidence="2 3">MHS-2</strain>
    </source>
</reference>
<dbReference type="OrthoDB" id="7619812at2"/>
<organism evidence="2 3">
    <name type="scientific">Hyphomonas johnsonii MHS-2</name>
    <dbReference type="NCBI Taxonomy" id="1280950"/>
    <lineage>
        <taxon>Bacteria</taxon>
        <taxon>Pseudomonadati</taxon>
        <taxon>Pseudomonadota</taxon>
        <taxon>Alphaproteobacteria</taxon>
        <taxon>Hyphomonadales</taxon>
        <taxon>Hyphomonadaceae</taxon>
        <taxon>Hyphomonas</taxon>
    </lineage>
</organism>
<name>A0A059FRT0_9PROT</name>
<comment type="caution">
    <text evidence="2">The sequence shown here is derived from an EMBL/GenBank/DDBJ whole genome shotgun (WGS) entry which is preliminary data.</text>
</comment>
<dbReference type="EC" id="4.2.1.17" evidence="2"/>
<sequence length="268" mass="28360">MTAEISSQDVLITERIGGTALLKLNRPERLNALSPQLHEALQAAVREAAEDKDVRVVVITGEGRAFCSGGDTSGARGQGGPVSQEQRTDEMVARSATNKLLHEMPKPTLALVNGVAAGSGLALALACDMRIGSVDASMVPAYARLALSGDYGVTYFLTQISGPAKACELMFLNQKLDAAEAKACGLLNQIVSANSLMVEGLRVAEQLCAAPPVALRYMKRCIRASVDHSLGDVIALEASAMIRCSKTEDAKEAMLALKEKRAPVFKGY</sequence>